<evidence type="ECO:0000313" key="2">
    <source>
        <dbReference type="Proteomes" id="UP000267145"/>
    </source>
</evidence>
<dbReference type="AlphaFoldDB" id="A0A3M9XZZ4"/>
<dbReference type="GeneID" id="39605592"/>
<keyword evidence="2" id="KW-1185">Reference proteome</keyword>
<sequence length="153" mass="17059">MNKGIPARVVAKIYNPLYYPFLGCALPYASDVVTQADIDLSREAAVVVYQHFKTMGTDGQFAPKYYGACTMPMRSHIAGKYRPVCLILLWYTDGSTMRALCTVPYNRIPALVPGPHAINDTQRMLVMKELFDMESKKCDTLESFTVTSCPSTS</sequence>
<gene>
    <name evidence="1" type="ORF">D7B24_001903</name>
</gene>
<dbReference type="EMBL" id="RBVV01000141">
    <property type="protein sequence ID" value="RNJ53425.1"/>
    <property type="molecule type" value="Genomic_DNA"/>
</dbReference>
<name>A0A3M9XZZ4_9PEZI</name>
<dbReference type="RefSeq" id="XP_028491583.1">
    <property type="nucleotide sequence ID" value="XM_028636122.1"/>
</dbReference>
<proteinExistence type="predicted"/>
<evidence type="ECO:0000313" key="1">
    <source>
        <dbReference type="EMBL" id="RNJ53425.1"/>
    </source>
</evidence>
<protein>
    <submittedName>
        <fullName evidence="1">Uncharacterized protein</fullName>
    </submittedName>
</protein>
<organism evidence="1 2">
    <name type="scientific">Verticillium nonalfalfae</name>
    <dbReference type="NCBI Taxonomy" id="1051616"/>
    <lineage>
        <taxon>Eukaryota</taxon>
        <taxon>Fungi</taxon>
        <taxon>Dikarya</taxon>
        <taxon>Ascomycota</taxon>
        <taxon>Pezizomycotina</taxon>
        <taxon>Sordariomycetes</taxon>
        <taxon>Hypocreomycetidae</taxon>
        <taxon>Glomerellales</taxon>
        <taxon>Plectosphaerellaceae</taxon>
        <taxon>Verticillium</taxon>
    </lineage>
</organism>
<dbReference type="Proteomes" id="UP000267145">
    <property type="component" value="Unassembled WGS sequence"/>
</dbReference>
<comment type="caution">
    <text evidence="1">The sequence shown here is derived from an EMBL/GenBank/DDBJ whole genome shotgun (WGS) entry which is preliminary data.</text>
</comment>
<reference evidence="1 2" key="1">
    <citation type="submission" date="2018-10" db="EMBL/GenBank/DDBJ databases">
        <title>Genome sequence of Verticillium nonalfalfae VnAa140.</title>
        <authorList>
            <person name="Stajich J.E."/>
            <person name="Kasson M.T."/>
        </authorList>
    </citation>
    <scope>NUCLEOTIDE SEQUENCE [LARGE SCALE GENOMIC DNA]</scope>
    <source>
        <strain evidence="1 2">VnAa140</strain>
    </source>
</reference>
<accession>A0A3M9XZZ4</accession>